<organism evidence="2 3">
    <name type="scientific">Eubacterium album</name>
    <dbReference type="NCBI Taxonomy" id="2978477"/>
    <lineage>
        <taxon>Bacteria</taxon>
        <taxon>Bacillati</taxon>
        <taxon>Bacillota</taxon>
        <taxon>Clostridia</taxon>
        <taxon>Eubacteriales</taxon>
        <taxon>Eubacteriaceae</taxon>
        <taxon>Eubacterium</taxon>
    </lineage>
</organism>
<name>A0ABT2LWQ0_9FIRM</name>
<evidence type="ECO:0000313" key="3">
    <source>
        <dbReference type="Proteomes" id="UP001431199"/>
    </source>
</evidence>
<feature type="region of interest" description="Disordered" evidence="1">
    <location>
        <begin position="190"/>
        <end position="292"/>
    </location>
</feature>
<feature type="compositionally biased region" description="Basic and acidic residues" evidence="1">
    <location>
        <begin position="157"/>
        <end position="166"/>
    </location>
</feature>
<proteinExistence type="predicted"/>
<feature type="compositionally biased region" description="Acidic residues" evidence="1">
    <location>
        <begin position="275"/>
        <end position="290"/>
    </location>
</feature>
<dbReference type="RefSeq" id="WP_260978146.1">
    <property type="nucleotide sequence ID" value="NZ_JAODBU010000002.1"/>
</dbReference>
<accession>A0ABT2LWQ0</accession>
<evidence type="ECO:0000313" key="2">
    <source>
        <dbReference type="EMBL" id="MCT7397709.1"/>
    </source>
</evidence>
<feature type="region of interest" description="Disordered" evidence="1">
    <location>
        <begin position="134"/>
        <end position="166"/>
    </location>
</feature>
<sequence length="362" mass="40126">MEKRIYINKVEGFNPEECIKTCDANGIEVEILPTKAKEMWFFSKYPEGAIRKGLVGKSDTSAIFECRLYANRNDEKDNFIANGFAERIIRPGDSIGEKFLECGETAATSRALDAAGFTFLGCNSDMDEVIEPLPYEENKPSEKKQEKHKKTTKKKEKNVIEAPEPKQDIVKNIEKTISVDDGYALNLPEGVTPDVKPANISNVMPEPVNTDSDIDVNEESDDFNTTPENNKGEENVDNENKEKAVEESAEDSVAEKTEENEAVSEPEPEVPSQAEENDENKEESVTDSDDEYKKALLIPFPFGGGALKGKTIGDIVKDAASDNEKIAKNAITALTWTVNSYRGEDKEVVKACKIVLNKIKNA</sequence>
<feature type="compositionally biased region" description="Acidic residues" evidence="1">
    <location>
        <begin position="212"/>
        <end position="222"/>
    </location>
</feature>
<gene>
    <name evidence="2" type="ORF">N5B56_01240</name>
</gene>
<keyword evidence="3" id="KW-1185">Reference proteome</keyword>
<evidence type="ECO:0000256" key="1">
    <source>
        <dbReference type="SAM" id="MobiDB-lite"/>
    </source>
</evidence>
<dbReference type="EMBL" id="JAODBU010000002">
    <property type="protein sequence ID" value="MCT7397709.1"/>
    <property type="molecule type" value="Genomic_DNA"/>
</dbReference>
<feature type="compositionally biased region" description="Basic residues" evidence="1">
    <location>
        <begin position="146"/>
        <end position="156"/>
    </location>
</feature>
<comment type="caution">
    <text evidence="2">The sequence shown here is derived from an EMBL/GenBank/DDBJ whole genome shotgun (WGS) entry which is preliminary data.</text>
</comment>
<protein>
    <submittedName>
        <fullName evidence="2">Uncharacterized protein</fullName>
    </submittedName>
</protein>
<feature type="compositionally biased region" description="Basic and acidic residues" evidence="1">
    <location>
        <begin position="230"/>
        <end position="246"/>
    </location>
</feature>
<feature type="compositionally biased region" description="Basic and acidic residues" evidence="1">
    <location>
        <begin position="136"/>
        <end position="145"/>
    </location>
</feature>
<dbReference type="Proteomes" id="UP001431199">
    <property type="component" value="Unassembled WGS sequence"/>
</dbReference>
<reference evidence="2" key="1">
    <citation type="submission" date="2022-09" db="EMBL/GenBank/DDBJ databases">
        <title>Eubacterium sp. LFL-14 isolated from human feces.</title>
        <authorList>
            <person name="Liu F."/>
        </authorList>
    </citation>
    <scope>NUCLEOTIDE SEQUENCE</scope>
    <source>
        <strain evidence="2">LFL-14</strain>
    </source>
</reference>